<keyword evidence="3" id="KW-1185">Reference proteome</keyword>
<reference evidence="2 3" key="1">
    <citation type="journal article" date="2024" name="G3 (Bethesda)">
        <title>Genome assembly of Hibiscus sabdariffa L. provides insights into metabolisms of medicinal natural products.</title>
        <authorList>
            <person name="Kim T."/>
        </authorList>
    </citation>
    <scope>NUCLEOTIDE SEQUENCE [LARGE SCALE GENOMIC DNA]</scope>
    <source>
        <strain evidence="2">TK-2024</strain>
        <tissue evidence="2">Old leaves</tissue>
    </source>
</reference>
<dbReference type="EMBL" id="JBBPBN010000073">
    <property type="protein sequence ID" value="KAK8984945.1"/>
    <property type="molecule type" value="Genomic_DNA"/>
</dbReference>
<gene>
    <name evidence="2" type="ORF">V6N11_073095</name>
</gene>
<comment type="caution">
    <text evidence="2">The sequence shown here is derived from an EMBL/GenBank/DDBJ whole genome shotgun (WGS) entry which is preliminary data.</text>
</comment>
<dbReference type="Proteomes" id="UP001396334">
    <property type="component" value="Unassembled WGS sequence"/>
</dbReference>
<organism evidence="2 3">
    <name type="scientific">Hibiscus sabdariffa</name>
    <name type="common">roselle</name>
    <dbReference type="NCBI Taxonomy" id="183260"/>
    <lineage>
        <taxon>Eukaryota</taxon>
        <taxon>Viridiplantae</taxon>
        <taxon>Streptophyta</taxon>
        <taxon>Embryophyta</taxon>
        <taxon>Tracheophyta</taxon>
        <taxon>Spermatophyta</taxon>
        <taxon>Magnoliopsida</taxon>
        <taxon>eudicotyledons</taxon>
        <taxon>Gunneridae</taxon>
        <taxon>Pentapetalae</taxon>
        <taxon>rosids</taxon>
        <taxon>malvids</taxon>
        <taxon>Malvales</taxon>
        <taxon>Malvaceae</taxon>
        <taxon>Malvoideae</taxon>
        <taxon>Hibiscus</taxon>
    </lineage>
</organism>
<feature type="region of interest" description="Disordered" evidence="1">
    <location>
        <begin position="1"/>
        <end position="41"/>
    </location>
</feature>
<evidence type="ECO:0000256" key="1">
    <source>
        <dbReference type="SAM" id="MobiDB-lite"/>
    </source>
</evidence>
<evidence type="ECO:0000313" key="3">
    <source>
        <dbReference type="Proteomes" id="UP001396334"/>
    </source>
</evidence>
<proteinExistence type="predicted"/>
<evidence type="ECO:0000313" key="2">
    <source>
        <dbReference type="EMBL" id="KAK8984945.1"/>
    </source>
</evidence>
<accession>A0ABR2P9V3</accession>
<protein>
    <submittedName>
        <fullName evidence="2">Uncharacterized protein</fullName>
    </submittedName>
</protein>
<name>A0ABR2P9V3_9ROSI</name>
<sequence>MQGCSSPRLYEVAGSQPSDDIPQRSSKKSRGGTETNIEHDSMTVDDEKPLVETAIGVDLNQTMDGKKDSDRTTYASKAAVNGSSDNGANGSIGFLEYEVTTLEEDIILD</sequence>